<feature type="compositionally biased region" description="Low complexity" evidence="1">
    <location>
        <begin position="666"/>
        <end position="678"/>
    </location>
</feature>
<feature type="region of interest" description="Disordered" evidence="1">
    <location>
        <begin position="640"/>
        <end position="774"/>
    </location>
</feature>
<comment type="caution">
    <text evidence="2">The sequence shown here is derived from an EMBL/GenBank/DDBJ whole genome shotgun (WGS) entry which is preliminary data.</text>
</comment>
<feature type="compositionally biased region" description="Low complexity" evidence="1">
    <location>
        <begin position="640"/>
        <end position="652"/>
    </location>
</feature>
<protein>
    <recommendedName>
        <fullName evidence="4">DUF349 domain-containing protein</fullName>
    </recommendedName>
</protein>
<accession>A0A315FYI8</accession>
<keyword evidence="3" id="KW-1185">Reference proteome</keyword>
<evidence type="ECO:0000313" key="2">
    <source>
        <dbReference type="EMBL" id="PUE58457.1"/>
    </source>
</evidence>
<organism evidence="2 3">
    <name type="scientific">Limnohabitans curvus</name>
    <dbReference type="NCBI Taxonomy" id="323423"/>
    <lineage>
        <taxon>Bacteria</taxon>
        <taxon>Pseudomonadati</taxon>
        <taxon>Pseudomonadota</taxon>
        <taxon>Betaproteobacteria</taxon>
        <taxon>Burkholderiales</taxon>
        <taxon>Comamonadaceae</taxon>
        <taxon>Limnohabitans</taxon>
    </lineage>
</organism>
<dbReference type="RefSeq" id="WP_108401555.1">
    <property type="nucleotide sequence ID" value="NZ_NESP01000001.1"/>
</dbReference>
<dbReference type="AlphaFoldDB" id="A0A315FYI8"/>
<evidence type="ECO:0008006" key="4">
    <source>
        <dbReference type="Google" id="ProtNLM"/>
    </source>
</evidence>
<feature type="compositionally biased region" description="Basic and acidic residues" evidence="1">
    <location>
        <begin position="718"/>
        <end position="729"/>
    </location>
</feature>
<evidence type="ECO:0000256" key="1">
    <source>
        <dbReference type="SAM" id="MobiDB-lite"/>
    </source>
</evidence>
<feature type="compositionally biased region" description="Basic and acidic residues" evidence="1">
    <location>
        <begin position="736"/>
        <end position="764"/>
    </location>
</feature>
<dbReference type="InterPro" id="IPR007139">
    <property type="entry name" value="DUF349"/>
</dbReference>
<gene>
    <name evidence="2" type="ORF">B9Z44_01895</name>
</gene>
<feature type="compositionally biased region" description="Low complexity" evidence="1">
    <location>
        <begin position="354"/>
        <end position="373"/>
    </location>
</feature>
<feature type="region of interest" description="Disordered" evidence="1">
    <location>
        <begin position="354"/>
        <end position="382"/>
    </location>
</feature>
<feature type="compositionally biased region" description="Low complexity" evidence="1">
    <location>
        <begin position="688"/>
        <end position="706"/>
    </location>
</feature>
<reference evidence="2 3" key="1">
    <citation type="submission" date="2017-04" db="EMBL/GenBank/DDBJ databases">
        <title>Unexpected and diverse lifestyles within the genus Limnohabitans.</title>
        <authorList>
            <person name="Kasalicky V."/>
            <person name="Mehrshad M."/>
            <person name="Andrei S.-A."/>
            <person name="Salcher M."/>
            <person name="Kratochvilova H."/>
            <person name="Simek K."/>
            <person name="Ghai R."/>
        </authorList>
    </citation>
    <scope>NUCLEOTIDE SEQUENCE [LARGE SCALE GENOMIC DNA]</scope>
    <source>
        <strain evidence="2 3">MWH-C5</strain>
    </source>
</reference>
<proteinExistence type="predicted"/>
<dbReference type="Pfam" id="PF03993">
    <property type="entry name" value="DUF349"/>
    <property type="match status" value="1"/>
</dbReference>
<dbReference type="Proteomes" id="UP000251341">
    <property type="component" value="Unassembled WGS sequence"/>
</dbReference>
<name>A0A315FYI8_9BURK</name>
<sequence length="923" mass="98510">MTDSSNKPLDLAALDKLTGGAFTVSTSADRTARLRDWLAGQPTLEQLQAVFDEMSHRDKGAAKVLREKLDELRRSKDQDALVQEWAAKGEALRDAAHINLGDAMGWQRDAAKAGAPLSREPLAGLKTALAERVKAIEDLQHQTQVQREAAVLLAQRIEVLSTKPWQDALAQRDALQADLDRWVAQAQALAADAQWPSVDAKFAPALQTSTQQVQAVWTAFCEALTLTEAAAADAAAPLPAVPAWSDQIRVARGEVLPQAAAPAKSPKPAAAGVDATRKVKPTADKAVVDQKRLELAMQAEALFKPAPAAKPVKAKAAKAEDAAQDVVVIEPAVTEAPVTPEVASAPAAEVATSVAEAAPSAETAAPEATTQAAEAEKPAAKADDVARIPAMGGRKMQETLRNLREQWKKIDKEAAPNPALWKRFDLACNRAHEVVDAWLKEARAQTTAHKAQRLALIEEVKAWSVEHANGPDWKGVARQLHQFAQRWRESGHLSEKMFAELQPVWKTAIHAAHEPLENAQKASLARRHALIAEAQALGAATSLRVDAVKALQQRWQEEAHTVVLDRKQEQKLWDAFRQPIDEAFARKSSVREQSQAALTPHDKAVLDAAKALDSATAKGDGAAIRAAMQTLEQISRGEVAASPAASIEQAAETATPSDTAEAPATQAASEQPSEAAPSDTSVSEPTDAAASEDAVAEPVVEVAPAKPKAPPRPVVAVRGDDRPGQKRTEAAPAARGGRDGKPGGKFGDKPSFGRDGKPSRDGGREGFAPRGPRLGDAAFRAQRHALESAQDALRRLAAQAHGEVLTQLMHAWEKRDAAQLPAAQAIGSKLSPAQRTQWSQALSAQPKGDAVTPLLRLEVAADLPTPAAQIDARRALQLQMLTRRNDPSPQMTWAADAAQVLGGAYDEAAARRLQAALKVLLKR</sequence>
<evidence type="ECO:0000313" key="3">
    <source>
        <dbReference type="Proteomes" id="UP000251341"/>
    </source>
</evidence>
<dbReference type="EMBL" id="NESP01000001">
    <property type="protein sequence ID" value="PUE58457.1"/>
    <property type="molecule type" value="Genomic_DNA"/>
</dbReference>